<dbReference type="PANTHER" id="PTHR43829:SF9">
    <property type="entry name" value="AQUAPORIN-9"/>
    <property type="match status" value="1"/>
</dbReference>
<dbReference type="InterPro" id="IPR000425">
    <property type="entry name" value="MIP"/>
</dbReference>
<dbReference type="PANTHER" id="PTHR43829">
    <property type="entry name" value="AQUAPORIN OR AQUAGLYCEROPORIN RELATED"/>
    <property type="match status" value="1"/>
</dbReference>
<dbReference type="InterPro" id="IPR023271">
    <property type="entry name" value="Aquaporin-like"/>
</dbReference>
<dbReference type="PATRIC" id="fig|1619313.3.peg.108"/>
<evidence type="ECO:0000256" key="3">
    <source>
        <dbReference type="ARBA" id="ARBA00022448"/>
    </source>
</evidence>
<dbReference type="NCBIfam" id="TIGR00861">
    <property type="entry name" value="MIP"/>
    <property type="match status" value="1"/>
</dbReference>
<dbReference type="SUPFAM" id="SSF81338">
    <property type="entry name" value="Aquaporin-like"/>
    <property type="match status" value="1"/>
</dbReference>
<reference evidence="10" key="1">
    <citation type="submission" date="2015-11" db="EMBL/GenBank/DDBJ databases">
        <authorList>
            <person name="Blom J."/>
        </authorList>
    </citation>
    <scope>NUCLEOTIDE SEQUENCE [LARGE SCALE GENOMIC DNA]</scope>
</reference>
<gene>
    <name evidence="9" type="primary">glpF</name>
    <name evidence="9" type="ORF">EM595_0107</name>
</gene>
<accession>A0A0U5KZ20</accession>
<dbReference type="InterPro" id="IPR050363">
    <property type="entry name" value="MIP/Aquaporin"/>
</dbReference>
<keyword evidence="10" id="KW-1185">Reference proteome</keyword>
<dbReference type="GO" id="GO:0005886">
    <property type="term" value="C:plasma membrane"/>
    <property type="evidence" value="ECO:0007669"/>
    <property type="project" value="TreeGrafter"/>
</dbReference>
<keyword evidence="6 8" id="KW-0472">Membrane</keyword>
<feature type="transmembrane region" description="Helical" evidence="8">
    <location>
        <begin position="147"/>
        <end position="168"/>
    </location>
</feature>
<evidence type="ECO:0000256" key="8">
    <source>
        <dbReference type="SAM" id="Phobius"/>
    </source>
</evidence>
<feature type="transmembrane region" description="Helical" evidence="8">
    <location>
        <begin position="92"/>
        <end position="113"/>
    </location>
</feature>
<dbReference type="RefSeq" id="WP_067426726.1">
    <property type="nucleotide sequence ID" value="NZ_LN907827.1"/>
</dbReference>
<dbReference type="CDD" id="cd00333">
    <property type="entry name" value="MIP"/>
    <property type="match status" value="1"/>
</dbReference>
<dbReference type="Proteomes" id="UP000059419">
    <property type="component" value="Chromosome 1"/>
</dbReference>
<evidence type="ECO:0000256" key="7">
    <source>
        <dbReference type="RuleBase" id="RU000477"/>
    </source>
</evidence>
<comment type="similarity">
    <text evidence="2 7">Belongs to the MIP/aquaporin (TC 1.A.8) family.</text>
</comment>
<dbReference type="KEGG" id="ege:EM595_0107"/>
<dbReference type="GO" id="GO:0015254">
    <property type="term" value="F:glycerol channel activity"/>
    <property type="evidence" value="ECO:0007669"/>
    <property type="project" value="TreeGrafter"/>
</dbReference>
<proteinExistence type="inferred from homology"/>
<dbReference type="PRINTS" id="PR00783">
    <property type="entry name" value="MINTRINSICP"/>
</dbReference>
<dbReference type="AlphaFoldDB" id="A0A0U5KZ20"/>
<evidence type="ECO:0000256" key="4">
    <source>
        <dbReference type="ARBA" id="ARBA00022692"/>
    </source>
</evidence>
<protein>
    <submittedName>
        <fullName evidence="9">Glycerol uptake facilitator protein</fullName>
    </submittedName>
</protein>
<dbReference type="PROSITE" id="PS00221">
    <property type="entry name" value="MIP"/>
    <property type="match status" value="1"/>
</dbReference>
<dbReference type="Pfam" id="PF00230">
    <property type="entry name" value="MIP"/>
    <property type="match status" value="1"/>
</dbReference>
<comment type="subcellular location">
    <subcellularLocation>
        <location evidence="1">Membrane</location>
        <topology evidence="1">Multi-pass membrane protein</topology>
    </subcellularLocation>
</comment>
<sequence>MSQTGTPTLKGQCIAEFIGTGMIIFFGAGCVAALKVAGASFGQWEICIIWGLAVSMAAYMTAGVSGAHLNPAVTVALCLFANFEARKVVPYIIAQVAGAFCAAALVYGLYYNLFLDYEQSHHMIRGTVESLDLAGIFSTYPNPKISVGQAFLIEAVITAMLMGVIMALTDDGNGIPRGPLAPLLIGLLVAIIGGAMGPLTGFALNPARDFGPKVFAWLAGWGNVAFTGGRDIPYFLVPIFGPLVGACLGAWGYRSLIARHLPVNVSVIEEPHKADKPVARTEQRKA</sequence>
<keyword evidence="4 7" id="KW-0812">Transmembrane</keyword>
<evidence type="ECO:0000256" key="1">
    <source>
        <dbReference type="ARBA" id="ARBA00004141"/>
    </source>
</evidence>
<evidence type="ECO:0000313" key="9">
    <source>
        <dbReference type="EMBL" id="CUU22344.1"/>
    </source>
</evidence>
<dbReference type="OrthoDB" id="9807293at2"/>
<name>A0A0U5KZ20_9GAMM</name>
<organism evidence="9 10">
    <name type="scientific">Duffyella gerundensis</name>
    <dbReference type="NCBI Taxonomy" id="1619313"/>
    <lineage>
        <taxon>Bacteria</taxon>
        <taxon>Pseudomonadati</taxon>
        <taxon>Pseudomonadota</taxon>
        <taxon>Gammaproteobacteria</taxon>
        <taxon>Enterobacterales</taxon>
        <taxon>Erwiniaceae</taxon>
        <taxon>Duffyella</taxon>
    </lineage>
</organism>
<feature type="transmembrane region" description="Helical" evidence="8">
    <location>
        <begin position="17"/>
        <end position="37"/>
    </location>
</feature>
<evidence type="ECO:0000256" key="5">
    <source>
        <dbReference type="ARBA" id="ARBA00022989"/>
    </source>
</evidence>
<dbReference type="EMBL" id="LN907827">
    <property type="protein sequence ID" value="CUU22344.1"/>
    <property type="molecule type" value="Genomic_DNA"/>
</dbReference>
<keyword evidence="5 8" id="KW-1133">Transmembrane helix</keyword>
<feature type="transmembrane region" description="Helical" evidence="8">
    <location>
        <begin position="68"/>
        <end position="85"/>
    </location>
</feature>
<evidence type="ECO:0000256" key="2">
    <source>
        <dbReference type="ARBA" id="ARBA00006175"/>
    </source>
</evidence>
<evidence type="ECO:0000256" key="6">
    <source>
        <dbReference type="ARBA" id="ARBA00023136"/>
    </source>
</evidence>
<evidence type="ECO:0000313" key="10">
    <source>
        <dbReference type="Proteomes" id="UP000059419"/>
    </source>
</evidence>
<dbReference type="InterPro" id="IPR022357">
    <property type="entry name" value="MIP_CS"/>
</dbReference>
<keyword evidence="3 7" id="KW-0813">Transport</keyword>
<dbReference type="Gene3D" id="1.20.1080.10">
    <property type="entry name" value="Glycerol uptake facilitator protein"/>
    <property type="match status" value="1"/>
</dbReference>
<feature type="transmembrane region" description="Helical" evidence="8">
    <location>
        <begin position="232"/>
        <end position="253"/>
    </location>
</feature>
<feature type="transmembrane region" description="Helical" evidence="8">
    <location>
        <begin position="180"/>
        <end position="204"/>
    </location>
</feature>
<dbReference type="STRING" id="1619313.EM595_0107"/>